<feature type="disulfide bond" evidence="9">
    <location>
        <begin position="534"/>
        <end position="544"/>
    </location>
</feature>
<evidence type="ECO:0000256" key="5">
    <source>
        <dbReference type="ARBA" id="ARBA00022989"/>
    </source>
</evidence>
<keyword evidence="4" id="KW-0677">Repeat</keyword>
<dbReference type="InterPro" id="IPR001190">
    <property type="entry name" value="SRCR"/>
</dbReference>
<comment type="caution">
    <text evidence="11">The sequence shown here is derived from an EMBL/GenBank/DDBJ whole genome shotgun (WGS) entry which is preliminary data.</text>
</comment>
<dbReference type="PRINTS" id="PR00258">
    <property type="entry name" value="SPERACTRCPTR"/>
</dbReference>
<feature type="disulfide bond" evidence="9">
    <location>
        <begin position="490"/>
        <end position="554"/>
    </location>
</feature>
<evidence type="ECO:0000256" key="9">
    <source>
        <dbReference type="PROSITE-ProRule" id="PRU00196"/>
    </source>
</evidence>
<dbReference type="FunFam" id="3.10.250.10:FF:000002">
    <property type="entry name" value="Scavenger receptor cysteine-rich type 1 protein M130"/>
    <property type="match status" value="1"/>
</dbReference>
<feature type="disulfide bond" evidence="9">
    <location>
        <begin position="60"/>
        <end position="124"/>
    </location>
</feature>
<dbReference type="Pfam" id="PF00530">
    <property type="entry name" value="SRCR"/>
    <property type="match status" value="5"/>
</dbReference>
<dbReference type="EMBL" id="SCEB01215418">
    <property type="protein sequence ID" value="RXM29660.1"/>
    <property type="molecule type" value="Genomic_DNA"/>
</dbReference>
<feature type="disulfide bond" evidence="9">
    <location>
        <begin position="73"/>
        <end position="134"/>
    </location>
</feature>
<keyword evidence="12" id="KW-1185">Reference proteome</keyword>
<evidence type="ECO:0000259" key="10">
    <source>
        <dbReference type="PROSITE" id="PS50287"/>
    </source>
</evidence>
<feature type="disulfide bond" evidence="9">
    <location>
        <begin position="104"/>
        <end position="114"/>
    </location>
</feature>
<name>A0A444U3D2_ACIRT</name>
<dbReference type="SMART" id="SM00202">
    <property type="entry name" value="SR"/>
    <property type="match status" value="5"/>
</dbReference>
<dbReference type="AlphaFoldDB" id="A0A444U3D2"/>
<dbReference type="FunFam" id="3.10.250.10:FF:000016">
    <property type="entry name" value="Scavenger receptor cysteine-rich protein type 12"/>
    <property type="match status" value="2"/>
</dbReference>
<protein>
    <submittedName>
        <fullName evidence="11">Scavenger receptor cysteine-rich type 1 protein M130</fullName>
    </submittedName>
</protein>
<proteinExistence type="predicted"/>
<evidence type="ECO:0000256" key="4">
    <source>
        <dbReference type="ARBA" id="ARBA00022737"/>
    </source>
</evidence>
<evidence type="ECO:0000256" key="1">
    <source>
        <dbReference type="ARBA" id="ARBA00004167"/>
    </source>
</evidence>
<feature type="domain" description="SRCR" evidence="10">
    <location>
        <begin position="36"/>
        <end position="135"/>
    </location>
</feature>
<organism evidence="11 12">
    <name type="scientific">Acipenser ruthenus</name>
    <name type="common">Sterlet sturgeon</name>
    <dbReference type="NCBI Taxonomy" id="7906"/>
    <lineage>
        <taxon>Eukaryota</taxon>
        <taxon>Metazoa</taxon>
        <taxon>Chordata</taxon>
        <taxon>Craniata</taxon>
        <taxon>Vertebrata</taxon>
        <taxon>Euteleostomi</taxon>
        <taxon>Actinopterygii</taxon>
        <taxon>Chondrostei</taxon>
        <taxon>Acipenseriformes</taxon>
        <taxon>Acipenseridae</taxon>
        <taxon>Acipenser</taxon>
    </lineage>
</organism>
<dbReference type="FunFam" id="3.10.250.10:FF:000013">
    <property type="entry name" value="CD163 molecule like 1"/>
    <property type="match status" value="1"/>
</dbReference>
<dbReference type="FunFam" id="3.10.250.10:FF:000006">
    <property type="entry name" value="neurotrypsin isoform X2"/>
    <property type="match status" value="1"/>
</dbReference>
<keyword evidence="11" id="KW-0675">Receptor</keyword>
<feature type="domain" description="SRCR" evidence="10">
    <location>
        <begin position="253"/>
        <end position="357"/>
    </location>
</feature>
<keyword evidence="8" id="KW-0325">Glycoprotein</keyword>
<dbReference type="PANTHER" id="PTHR19331:SF487">
    <property type="entry name" value="SOLUBLE SCAVENGER RECEPTOR CYSTEINE-RICH DOMAIN-CONTAINING PROTEIN SSC5D"/>
    <property type="match status" value="1"/>
</dbReference>
<evidence type="ECO:0000313" key="11">
    <source>
        <dbReference type="EMBL" id="RXM29660.1"/>
    </source>
</evidence>
<feature type="disulfide bond" evidence="9">
    <location>
        <begin position="503"/>
        <end position="564"/>
    </location>
</feature>
<feature type="disulfide bond" evidence="9">
    <location>
        <begin position="322"/>
        <end position="332"/>
    </location>
</feature>
<evidence type="ECO:0000256" key="2">
    <source>
        <dbReference type="ARBA" id="ARBA00022692"/>
    </source>
</evidence>
<feature type="domain" description="SRCR" evidence="10">
    <location>
        <begin position="138"/>
        <end position="238"/>
    </location>
</feature>
<dbReference type="Gene3D" id="3.10.250.10">
    <property type="entry name" value="SRCR-like domain"/>
    <property type="match status" value="5"/>
</dbReference>
<keyword evidence="5" id="KW-1133">Transmembrane helix</keyword>
<sequence length="586" mass="63805">MCSRQYPHVQLPSAVSAVSWLIHSESACVSPGSTQLRLNGSSPCTGRVEVLYNGHWGRVCSHSWDLPDAEVVCKQLECGAAVSAPHYKRPGRLPEDRVLNSVGCLGNETQLRECKSGPWGRKDCQHEWDAAVICAGTKKIRLGIPYNCASRVDLYYRGQWGAVCWNDFGINEAHVACRQAGCGEAETYSRFYVHIDDAPIWLDRVHCTGNETNLWDCPSDTWGHHECDLRMQAAVVCKALANESICVTGAANLSLADGGSPCAGRLEFATSIVKSSFYDDAIDASVAQVLCSQLDCGSAVSVKTGAYFGETPGSFWTFPVYCNGNESSFWQCKSDILFSVDVVDYPQKSKFLGVVCSGHRAPRLVDGEDSCSGRVEVQFGETWGTLCDTHWDMHDASVVCKQLQCGVAVATPGGAHFGEGKGPMWEEQFDCWGNESILFDCPVSRKDHSCTHGSHAAVICSEGQVRLVGADSPCSGRVELCHSGSWGTVCDDSWDLNDAHVVCTQLLCGSAVTATQEARFGEGNGMIWLDDVNCRGTEMFLLGCRSSTPGLHNCEHNEDAGVICSGTERHFSHFDSSPKMWQKHVF</sequence>
<evidence type="ECO:0000256" key="6">
    <source>
        <dbReference type="ARBA" id="ARBA00023136"/>
    </source>
</evidence>
<reference evidence="11 12" key="1">
    <citation type="submission" date="2019-01" db="EMBL/GenBank/DDBJ databases">
        <title>Draft Genome and Complete Hox-Cluster Characterization of the Sterlet Sturgeon (Acipenser ruthenus).</title>
        <authorList>
            <person name="Wei Q."/>
        </authorList>
    </citation>
    <scope>NUCLEOTIDE SEQUENCE [LARGE SCALE GENOMIC DNA]</scope>
    <source>
        <strain evidence="11">WHYD16114868_AA</strain>
        <tissue evidence="11">Blood</tissue>
    </source>
</reference>
<keyword evidence="7 9" id="KW-1015">Disulfide bond</keyword>
<dbReference type="Proteomes" id="UP000289886">
    <property type="component" value="Unassembled WGS sequence"/>
</dbReference>
<feature type="disulfide bond" evidence="9">
    <location>
        <begin position="207"/>
        <end position="217"/>
    </location>
</feature>
<keyword evidence="6" id="KW-0472">Membrane</keyword>
<dbReference type="InterPro" id="IPR036772">
    <property type="entry name" value="SRCR-like_dom_sf"/>
</dbReference>
<gene>
    <name evidence="11" type="ORF">EOD39_8625</name>
</gene>
<evidence type="ECO:0000256" key="8">
    <source>
        <dbReference type="ARBA" id="ARBA00023180"/>
    </source>
</evidence>
<evidence type="ECO:0000256" key="7">
    <source>
        <dbReference type="ARBA" id="ARBA00023157"/>
    </source>
</evidence>
<feature type="domain" description="SRCR" evidence="10">
    <location>
        <begin position="362"/>
        <end position="461"/>
    </location>
</feature>
<keyword evidence="2" id="KW-0812">Transmembrane</keyword>
<comment type="subcellular location">
    <subcellularLocation>
        <location evidence="1">Membrane</location>
        <topology evidence="1">Single-pass membrane protein</topology>
    </subcellularLocation>
</comment>
<keyword evidence="3" id="KW-0732">Signal</keyword>
<feature type="disulfide bond" evidence="9">
    <location>
        <begin position="431"/>
        <end position="441"/>
    </location>
</feature>
<evidence type="ECO:0000313" key="12">
    <source>
        <dbReference type="Proteomes" id="UP000289886"/>
    </source>
</evidence>
<feature type="domain" description="SRCR" evidence="10">
    <location>
        <begin position="465"/>
        <end position="565"/>
    </location>
</feature>
<dbReference type="PROSITE" id="PS50287">
    <property type="entry name" value="SRCR_2"/>
    <property type="match status" value="5"/>
</dbReference>
<dbReference type="GO" id="GO:0016020">
    <property type="term" value="C:membrane"/>
    <property type="evidence" value="ECO:0007669"/>
    <property type="project" value="UniProtKB-SubCell"/>
</dbReference>
<dbReference type="PANTHER" id="PTHR19331">
    <property type="entry name" value="SCAVENGER RECEPTOR DOMAIN-CONTAINING"/>
    <property type="match status" value="1"/>
</dbReference>
<evidence type="ECO:0000256" key="3">
    <source>
        <dbReference type="ARBA" id="ARBA00022729"/>
    </source>
</evidence>
<comment type="caution">
    <text evidence="9">Lacks conserved residue(s) required for the propagation of feature annotation.</text>
</comment>
<accession>A0A444U3D2</accession>
<dbReference type="SUPFAM" id="SSF56487">
    <property type="entry name" value="SRCR-like"/>
    <property type="match status" value="5"/>
</dbReference>